<organism evidence="3 4">
    <name type="scientific">Sitta europaea</name>
    <name type="common">Eurasian nuthatch</name>
    <dbReference type="NCBI Taxonomy" id="50251"/>
    <lineage>
        <taxon>Eukaryota</taxon>
        <taxon>Metazoa</taxon>
        <taxon>Chordata</taxon>
        <taxon>Craniata</taxon>
        <taxon>Vertebrata</taxon>
        <taxon>Euteleostomi</taxon>
        <taxon>Archelosauria</taxon>
        <taxon>Archosauria</taxon>
        <taxon>Dinosauria</taxon>
        <taxon>Saurischia</taxon>
        <taxon>Theropoda</taxon>
        <taxon>Coelurosauria</taxon>
        <taxon>Aves</taxon>
        <taxon>Neognathae</taxon>
        <taxon>Neoaves</taxon>
        <taxon>Telluraves</taxon>
        <taxon>Australaves</taxon>
        <taxon>Passeriformes</taxon>
        <taxon>Sittidae</taxon>
        <taxon>Sitta</taxon>
    </lineage>
</organism>
<accession>A0A7L1V0G5</accession>
<dbReference type="Proteomes" id="UP000583915">
    <property type="component" value="Unassembled WGS sequence"/>
</dbReference>
<feature type="domain" description="Eukaryotic translation initiation factor 3 subunit G N-terminal" evidence="2">
    <location>
        <begin position="57"/>
        <end position="97"/>
    </location>
</feature>
<name>A0A7L1V0G5_SITEU</name>
<feature type="non-terminal residue" evidence="3">
    <location>
        <position position="180"/>
    </location>
</feature>
<proteinExistence type="predicted"/>
<protein>
    <submittedName>
        <fullName evidence="3">EIF3G factor</fullName>
    </submittedName>
</protein>
<dbReference type="AlphaFoldDB" id="A0A7L1V0G5"/>
<sequence>SKPSWADQVEEEGGEDDKVITSELLKDLPLPGVLGGPSSAEAELLKGGGPLPSPKEVVNGNIKTITEYREEEDGRKVKIIRTFRIETRKASKAVARRCPHLCSPVPRCAHLCPPALQDLNCQEEEDPMNKLKGQKIVSCRICKGDHWTTRCPYKDTLGPMQKELAEQLGLSTGEKEKLPG</sequence>
<dbReference type="InterPro" id="IPR024675">
    <property type="entry name" value="eIF3g_N"/>
</dbReference>
<feature type="domain" description="Eukaryotic translation initiation factor 3 subunit G N-terminal" evidence="2">
    <location>
        <begin position="122"/>
        <end position="157"/>
    </location>
</feature>
<evidence type="ECO:0000256" key="1">
    <source>
        <dbReference type="SAM" id="MobiDB-lite"/>
    </source>
</evidence>
<comment type="caution">
    <text evidence="3">The sequence shown here is derived from an EMBL/GenBank/DDBJ whole genome shotgun (WGS) entry which is preliminary data.</text>
</comment>
<dbReference type="Pfam" id="PF12353">
    <property type="entry name" value="eIF3g"/>
    <property type="match status" value="2"/>
</dbReference>
<evidence type="ECO:0000259" key="2">
    <source>
        <dbReference type="Pfam" id="PF12353"/>
    </source>
</evidence>
<feature type="region of interest" description="Disordered" evidence="1">
    <location>
        <begin position="30"/>
        <end position="52"/>
    </location>
</feature>
<dbReference type="EMBL" id="VXBS01003364">
    <property type="protein sequence ID" value="NXO78790.1"/>
    <property type="molecule type" value="Genomic_DNA"/>
</dbReference>
<feature type="non-terminal residue" evidence="3">
    <location>
        <position position="1"/>
    </location>
</feature>
<evidence type="ECO:0000313" key="4">
    <source>
        <dbReference type="Proteomes" id="UP000583915"/>
    </source>
</evidence>
<keyword evidence="4" id="KW-1185">Reference proteome</keyword>
<evidence type="ECO:0000313" key="3">
    <source>
        <dbReference type="EMBL" id="NXO78790.1"/>
    </source>
</evidence>
<reference evidence="3 4" key="1">
    <citation type="submission" date="2019-09" db="EMBL/GenBank/DDBJ databases">
        <title>Bird 10,000 Genomes (B10K) Project - Family phase.</title>
        <authorList>
            <person name="Zhang G."/>
        </authorList>
    </citation>
    <scope>NUCLEOTIDE SEQUENCE [LARGE SCALE GENOMIC DNA]</scope>
    <source>
        <strain evidence="3">B10K-DU-002-25</strain>
        <tissue evidence="3">Muscle</tissue>
    </source>
</reference>
<gene>
    <name evidence="3" type="primary">Eif3g</name>
    <name evidence="3" type="ORF">SITEUR_R14809</name>
</gene>